<dbReference type="VEuPathDB" id="FungiDB:PV10_01139"/>
<dbReference type="SUPFAM" id="SSF51735">
    <property type="entry name" value="NAD(P)-binding Rossmann-fold domains"/>
    <property type="match status" value="1"/>
</dbReference>
<dbReference type="PROSITE" id="PS00061">
    <property type="entry name" value="ADH_SHORT"/>
    <property type="match status" value="1"/>
</dbReference>
<evidence type="ECO:0000256" key="3">
    <source>
        <dbReference type="ARBA" id="ARBA00023002"/>
    </source>
</evidence>
<dbReference type="InterPro" id="IPR036291">
    <property type="entry name" value="NAD(P)-bd_dom_sf"/>
</dbReference>
<keyword evidence="3" id="KW-0560">Oxidoreductase</keyword>
<keyword evidence="2" id="KW-0521">NADP</keyword>
<dbReference type="PANTHER" id="PTHR44229">
    <property type="entry name" value="15-HYDROXYPROSTAGLANDIN DEHYDROGENASE [NAD(+)]"/>
    <property type="match status" value="1"/>
</dbReference>
<reference evidence="4 5" key="1">
    <citation type="submission" date="2017-03" db="EMBL/GenBank/DDBJ databases">
        <title>Genomes of endolithic fungi from Antarctica.</title>
        <authorList>
            <person name="Coleine C."/>
            <person name="Masonjones S."/>
            <person name="Stajich J.E."/>
        </authorList>
    </citation>
    <scope>NUCLEOTIDE SEQUENCE [LARGE SCALE GENOMIC DNA]</scope>
    <source>
        <strain evidence="4 5">CCFEE 6314</strain>
    </source>
</reference>
<dbReference type="InterPro" id="IPR002347">
    <property type="entry name" value="SDR_fam"/>
</dbReference>
<dbReference type="PANTHER" id="PTHR44229:SF4">
    <property type="entry name" value="15-HYDROXYPROSTAGLANDIN DEHYDROGENASE [NAD(+)]"/>
    <property type="match status" value="1"/>
</dbReference>
<accession>A0A438N890</accession>
<dbReference type="GO" id="GO:0005737">
    <property type="term" value="C:cytoplasm"/>
    <property type="evidence" value="ECO:0007669"/>
    <property type="project" value="TreeGrafter"/>
</dbReference>
<name>A0A438N890_EXOME</name>
<evidence type="ECO:0000256" key="1">
    <source>
        <dbReference type="ARBA" id="ARBA00006484"/>
    </source>
</evidence>
<evidence type="ECO:0000313" key="5">
    <source>
        <dbReference type="Proteomes" id="UP000288859"/>
    </source>
</evidence>
<comment type="caution">
    <text evidence="4">The sequence shown here is derived from an EMBL/GenBank/DDBJ whole genome shotgun (WGS) entry which is preliminary data.</text>
</comment>
<dbReference type="Pfam" id="PF00106">
    <property type="entry name" value="adh_short"/>
    <property type="match status" value="1"/>
</dbReference>
<proteinExistence type="inferred from homology"/>
<protein>
    <submittedName>
        <fullName evidence="4">Uncharacterized protein</fullName>
    </submittedName>
</protein>
<dbReference type="EMBL" id="NAJM01000014">
    <property type="protein sequence ID" value="RVX71977.1"/>
    <property type="molecule type" value="Genomic_DNA"/>
</dbReference>
<dbReference type="Gene3D" id="3.40.50.720">
    <property type="entry name" value="NAD(P)-binding Rossmann-like Domain"/>
    <property type="match status" value="1"/>
</dbReference>
<comment type="similarity">
    <text evidence="1">Belongs to the short-chain dehydrogenases/reductases (SDR) family.</text>
</comment>
<dbReference type="OrthoDB" id="5371740at2759"/>
<sequence length="318" mass="34623">MSTNLKTAIVTGGCSGIGLGLVKHLLAKPNWKVVIADIRPEGYHAISSQLDAQRHIFVETDVTSWDQQAALFKKAYAWSGNNQIDFVAANAGTSERDHITAGPWDLDDEPPKPDLSSAEVNLTGVFYGVRLFVYYARKTNRDLKASSGTDAPHATFNPKLVITSSCAGLYPFPLAPLYNATKHGVLALTRAVSPLLATDNIAVNCICPAYVDTAMTPSGVTALWPPEYITPISTMLRAYDELTDERGRVDKSDGKSDGEDGVVKAGQSVECVVDRLFYRKPVDYADDSQKFLIEETFKPDGVWIRGMTQDMAKANGSK</sequence>
<evidence type="ECO:0000313" key="4">
    <source>
        <dbReference type="EMBL" id="RVX71977.1"/>
    </source>
</evidence>
<dbReference type="InterPro" id="IPR020904">
    <property type="entry name" value="Sc_DH/Rdtase_CS"/>
</dbReference>
<dbReference type="GO" id="GO:0016616">
    <property type="term" value="F:oxidoreductase activity, acting on the CH-OH group of donors, NAD or NADP as acceptor"/>
    <property type="evidence" value="ECO:0007669"/>
    <property type="project" value="TreeGrafter"/>
</dbReference>
<dbReference type="PRINTS" id="PR00081">
    <property type="entry name" value="GDHRDH"/>
</dbReference>
<dbReference type="Proteomes" id="UP000288859">
    <property type="component" value="Unassembled WGS sequence"/>
</dbReference>
<organism evidence="4 5">
    <name type="scientific">Exophiala mesophila</name>
    <name type="common">Black yeast-like fungus</name>
    <dbReference type="NCBI Taxonomy" id="212818"/>
    <lineage>
        <taxon>Eukaryota</taxon>
        <taxon>Fungi</taxon>
        <taxon>Dikarya</taxon>
        <taxon>Ascomycota</taxon>
        <taxon>Pezizomycotina</taxon>
        <taxon>Eurotiomycetes</taxon>
        <taxon>Chaetothyriomycetidae</taxon>
        <taxon>Chaetothyriales</taxon>
        <taxon>Herpotrichiellaceae</taxon>
        <taxon>Exophiala</taxon>
    </lineage>
</organism>
<evidence type="ECO:0000256" key="2">
    <source>
        <dbReference type="ARBA" id="ARBA00022857"/>
    </source>
</evidence>
<gene>
    <name evidence="4" type="ORF">B0A52_04575</name>
</gene>
<dbReference type="AlphaFoldDB" id="A0A438N890"/>